<dbReference type="InterPro" id="IPR036812">
    <property type="entry name" value="NAD(P)_OxRdtase_dom_sf"/>
</dbReference>
<keyword evidence="1" id="KW-0812">Transmembrane</keyword>
<name>A0AAD6M311_9ROSI</name>
<keyword evidence="3" id="KW-1185">Reference proteome</keyword>
<keyword evidence="1" id="KW-1133">Transmembrane helix</keyword>
<keyword evidence="1" id="KW-0472">Membrane</keyword>
<dbReference type="SUPFAM" id="SSF51430">
    <property type="entry name" value="NAD(P)-linked oxidoreductase"/>
    <property type="match status" value="1"/>
</dbReference>
<evidence type="ECO:0000256" key="1">
    <source>
        <dbReference type="SAM" id="Phobius"/>
    </source>
</evidence>
<evidence type="ECO:0000313" key="2">
    <source>
        <dbReference type="EMBL" id="KAJ6976562.1"/>
    </source>
</evidence>
<protein>
    <submittedName>
        <fullName evidence="2">Uncharacterized protein</fullName>
    </submittedName>
</protein>
<gene>
    <name evidence="2" type="ORF">NC653_028650</name>
</gene>
<evidence type="ECO:0000313" key="3">
    <source>
        <dbReference type="Proteomes" id="UP001164929"/>
    </source>
</evidence>
<dbReference type="Proteomes" id="UP001164929">
    <property type="component" value="Chromosome 12"/>
</dbReference>
<accession>A0AAD6M311</accession>
<reference evidence="2" key="1">
    <citation type="journal article" date="2023" name="Mol. Ecol. Resour.">
        <title>Chromosome-level genome assembly of a triploid poplar Populus alba 'Berolinensis'.</title>
        <authorList>
            <person name="Chen S."/>
            <person name="Yu Y."/>
            <person name="Wang X."/>
            <person name="Wang S."/>
            <person name="Zhang T."/>
            <person name="Zhou Y."/>
            <person name="He R."/>
            <person name="Meng N."/>
            <person name="Wang Y."/>
            <person name="Liu W."/>
            <person name="Liu Z."/>
            <person name="Liu J."/>
            <person name="Guo Q."/>
            <person name="Huang H."/>
            <person name="Sederoff R.R."/>
            <person name="Wang G."/>
            <person name="Qu G."/>
            <person name="Chen S."/>
        </authorList>
    </citation>
    <scope>NUCLEOTIDE SEQUENCE</scope>
    <source>
        <strain evidence="2">SC-2020</strain>
    </source>
</reference>
<organism evidence="2 3">
    <name type="scientific">Populus alba x Populus x berolinensis</name>
    <dbReference type="NCBI Taxonomy" id="444605"/>
    <lineage>
        <taxon>Eukaryota</taxon>
        <taxon>Viridiplantae</taxon>
        <taxon>Streptophyta</taxon>
        <taxon>Embryophyta</taxon>
        <taxon>Tracheophyta</taxon>
        <taxon>Spermatophyta</taxon>
        <taxon>Magnoliopsida</taxon>
        <taxon>eudicotyledons</taxon>
        <taxon>Gunneridae</taxon>
        <taxon>Pentapetalae</taxon>
        <taxon>rosids</taxon>
        <taxon>fabids</taxon>
        <taxon>Malpighiales</taxon>
        <taxon>Salicaceae</taxon>
        <taxon>Saliceae</taxon>
        <taxon>Populus</taxon>
    </lineage>
</organism>
<proteinExistence type="predicted"/>
<dbReference type="Gene3D" id="3.20.20.100">
    <property type="entry name" value="NADP-dependent oxidoreductase domain"/>
    <property type="match status" value="1"/>
</dbReference>
<dbReference type="AlphaFoldDB" id="A0AAD6M311"/>
<dbReference type="EMBL" id="JAQIZT010000012">
    <property type="protein sequence ID" value="KAJ6976562.1"/>
    <property type="molecule type" value="Genomic_DNA"/>
</dbReference>
<feature type="transmembrane region" description="Helical" evidence="1">
    <location>
        <begin position="61"/>
        <end position="80"/>
    </location>
</feature>
<comment type="caution">
    <text evidence="2">The sequence shown here is derived from an EMBL/GenBank/DDBJ whole genome shotgun (WGS) entry which is preliminary data.</text>
</comment>
<sequence>MNLCICKGAIPIPGVKTVKQAEENLAALCWRLSSDELLQLKYAAASKSPKNMIQNIFQTRYVLYLTSKLLFLFFLVSSISNNV</sequence>